<protein>
    <recommendedName>
        <fullName evidence="5">Peptidoglycan hydrolase FlgJ</fullName>
    </recommendedName>
    <alternativeName>
        <fullName evidence="11">Muramidase FlgJ</fullName>
    </alternativeName>
</protein>
<dbReference type="EMBL" id="LDXT01000059">
    <property type="protein sequence ID" value="KRT56293.1"/>
    <property type="molecule type" value="Genomic_DNA"/>
</dbReference>
<dbReference type="GO" id="GO:0004040">
    <property type="term" value="F:amidase activity"/>
    <property type="evidence" value="ECO:0007669"/>
    <property type="project" value="InterPro"/>
</dbReference>
<dbReference type="Proteomes" id="UP000051276">
    <property type="component" value="Unassembled WGS sequence"/>
</dbReference>
<evidence type="ECO:0000256" key="8">
    <source>
        <dbReference type="ARBA" id="ARBA00022801"/>
    </source>
</evidence>
<dbReference type="Gene3D" id="1.10.530.10">
    <property type="match status" value="1"/>
</dbReference>
<comment type="caution">
    <text evidence="15">The sequence shown here is derived from an EMBL/GenBank/DDBJ whole genome shotgun (WGS) entry which is preliminary data.</text>
</comment>
<dbReference type="Proteomes" id="UP000051634">
    <property type="component" value="Unassembled WGS sequence"/>
</dbReference>
<dbReference type="PATRIC" id="fig|54398.3.peg.2881"/>
<dbReference type="NCBIfam" id="TIGR02541">
    <property type="entry name" value="flagell_FlgJ"/>
    <property type="match status" value="1"/>
</dbReference>
<dbReference type="GO" id="GO:0042597">
    <property type="term" value="C:periplasmic space"/>
    <property type="evidence" value="ECO:0007669"/>
    <property type="project" value="UniProtKB-SubCell"/>
</dbReference>
<evidence type="ECO:0000256" key="4">
    <source>
        <dbReference type="ARBA" id="ARBA00007974"/>
    </source>
</evidence>
<evidence type="ECO:0000256" key="3">
    <source>
        <dbReference type="ARBA" id="ARBA00006880"/>
    </source>
</evidence>
<dbReference type="GO" id="GO:0044780">
    <property type="term" value="P:bacterial-type flagellum assembly"/>
    <property type="evidence" value="ECO:0007669"/>
    <property type="project" value="InterPro"/>
</dbReference>
<dbReference type="InterPro" id="IPR019301">
    <property type="entry name" value="Flagellar_prot_FlgJ_N"/>
</dbReference>
<evidence type="ECO:0000256" key="7">
    <source>
        <dbReference type="ARBA" id="ARBA00022795"/>
    </source>
</evidence>
<dbReference type="AlphaFoldDB" id="A0A0T5Z5X2"/>
<sequence length="314" mass="34273">MNALPASVYTDFQGLAALKHQARQDQAGSLAQVARQFESLFMQMMLKQMRQANLSEGLLESSNTRFYRDMYDQQLALHLSESGGLGIGAMLQRQLGGQVDETSKPISGLDSYRDHPAAVTPSGLHGKKLKSGGAEATVASAPAPAASIDTPEAFVRNLWSSAEQAAAAVGVEPEALLAQAALETGWGQHLIHTADGRSSHNLFNIKADARWQGERVFRETLEYIDGVAVKRREAFRVYDSYQQSFQDYLAFLSGSPRYAEAMQQSGDSAAYFSALQQAGYATDPHYAKKVLRVMGGEEMRQALVPIQGQDNRPI</sequence>
<evidence type="ECO:0000313" key="17">
    <source>
        <dbReference type="Proteomes" id="UP000051634"/>
    </source>
</evidence>
<gene>
    <name evidence="14" type="ORF">Ga0074115_1389</name>
    <name evidence="15" type="ORF">Ga0076813_13252</name>
</gene>
<organism evidence="15 16">
    <name type="scientific">endosymbiont of Ridgeia piscesae</name>
    <dbReference type="NCBI Taxonomy" id="54398"/>
    <lineage>
        <taxon>Bacteria</taxon>
        <taxon>Pseudomonadati</taxon>
        <taxon>Pseudomonadota</taxon>
        <taxon>Gammaproteobacteria</taxon>
        <taxon>sulfur-oxidizing symbionts</taxon>
    </lineage>
</organism>
<keyword evidence="7" id="KW-1005">Bacterial flagellum biogenesis</keyword>
<proteinExistence type="inferred from homology"/>
<keyword evidence="10" id="KW-0961">Cell wall biogenesis/degradation</keyword>
<dbReference type="PANTHER" id="PTHR33308:SF9">
    <property type="entry name" value="PEPTIDOGLYCAN HYDROLASE FLGJ"/>
    <property type="match status" value="1"/>
</dbReference>
<keyword evidence="8" id="KW-0378">Hydrolase</keyword>
<feature type="region of interest" description="Disordered" evidence="12">
    <location>
        <begin position="106"/>
        <end position="131"/>
    </location>
</feature>
<dbReference type="InterPro" id="IPR051056">
    <property type="entry name" value="Glycosyl_Hydrolase_73"/>
</dbReference>
<dbReference type="RefSeq" id="WP_057957336.1">
    <property type="nucleotide sequence ID" value="NZ_KQ557061.1"/>
</dbReference>
<comment type="similarity">
    <text evidence="3">In the N-terminal section; belongs to the FlgJ family.</text>
</comment>
<reference evidence="16 17" key="1">
    <citation type="submission" date="2015-11" db="EMBL/GenBank/DDBJ databases">
        <title>The genome of Candidatus Endoriftia persephone in Ridgeia piscesae and population structure of the North Eastern Pacific vestimentiferan symbionts.</title>
        <authorList>
            <person name="Perez M."/>
            <person name="Juniper K.S."/>
        </authorList>
    </citation>
    <scope>NUCLEOTIDE SEQUENCE [LARGE SCALE GENOMIC DNA]</scope>
    <source>
        <strain evidence="15">Ind10</strain>
        <strain evidence="14">Ind11</strain>
    </source>
</reference>
<dbReference type="STRING" id="54398.Ga0074115_1389"/>
<dbReference type="GO" id="GO:0071973">
    <property type="term" value="P:bacterial-type flagellum-dependent cell motility"/>
    <property type="evidence" value="ECO:0007669"/>
    <property type="project" value="TreeGrafter"/>
</dbReference>
<dbReference type="Gene3D" id="2.10.70.40">
    <property type="entry name" value="peptidoglycan hydrolase"/>
    <property type="match status" value="1"/>
</dbReference>
<comment type="function">
    <text evidence="1">Flagellum-specific muramidase which hydrolyzes the peptidoglycan layer to assemble the rod structure in the periplasmic space.</text>
</comment>
<keyword evidence="15" id="KW-0282">Flagellum</keyword>
<dbReference type="EMBL" id="LMXI01000369">
    <property type="protein sequence ID" value="KRT58314.1"/>
    <property type="molecule type" value="Genomic_DNA"/>
</dbReference>
<accession>A0A0T5Z5X2</accession>
<dbReference type="PANTHER" id="PTHR33308">
    <property type="entry name" value="PEPTIDOGLYCAN HYDROLASE FLGJ"/>
    <property type="match status" value="1"/>
</dbReference>
<evidence type="ECO:0000256" key="5">
    <source>
        <dbReference type="ARBA" id="ARBA00013433"/>
    </source>
</evidence>
<evidence type="ECO:0000256" key="10">
    <source>
        <dbReference type="ARBA" id="ARBA00023316"/>
    </source>
</evidence>
<evidence type="ECO:0000256" key="2">
    <source>
        <dbReference type="ARBA" id="ARBA00004418"/>
    </source>
</evidence>
<dbReference type="PRINTS" id="PR01002">
    <property type="entry name" value="FLGFLGJ"/>
</dbReference>
<evidence type="ECO:0000259" key="13">
    <source>
        <dbReference type="SMART" id="SM00047"/>
    </source>
</evidence>
<evidence type="ECO:0000313" key="14">
    <source>
        <dbReference type="EMBL" id="KRT56293.1"/>
    </source>
</evidence>
<comment type="similarity">
    <text evidence="4">In the C-terminal section; belongs to the glycosyl hydrolase 73 family.</text>
</comment>
<keyword evidence="17" id="KW-1185">Reference proteome</keyword>
<dbReference type="InterPro" id="IPR013377">
    <property type="entry name" value="FlgJ"/>
</dbReference>
<evidence type="ECO:0000256" key="6">
    <source>
        <dbReference type="ARBA" id="ARBA00022764"/>
    </source>
</evidence>
<name>A0A0T5Z5X2_9GAMM</name>
<dbReference type="SMART" id="SM00047">
    <property type="entry name" value="LYZ2"/>
    <property type="match status" value="1"/>
</dbReference>
<feature type="domain" description="Mannosyl-glycoprotein endo-beta-N-acetylglucosamidase-like" evidence="13">
    <location>
        <begin position="143"/>
        <end position="302"/>
    </location>
</feature>
<comment type="subcellular location">
    <subcellularLocation>
        <location evidence="2">Periplasm</location>
    </subcellularLocation>
</comment>
<evidence type="ECO:0000256" key="12">
    <source>
        <dbReference type="SAM" id="MobiDB-lite"/>
    </source>
</evidence>
<dbReference type="InterPro" id="IPR002901">
    <property type="entry name" value="MGlyc_endo_b_GlcNAc-like_dom"/>
</dbReference>
<dbReference type="Pfam" id="PF01832">
    <property type="entry name" value="Glucosaminidase"/>
    <property type="match status" value="1"/>
</dbReference>
<keyword evidence="15" id="KW-0969">Cilium</keyword>
<dbReference type="Pfam" id="PF10135">
    <property type="entry name" value="Rod-binding"/>
    <property type="match status" value="1"/>
</dbReference>
<evidence type="ECO:0000256" key="11">
    <source>
        <dbReference type="ARBA" id="ARBA00030835"/>
    </source>
</evidence>
<keyword evidence="6" id="KW-0574">Periplasm</keyword>
<evidence type="ECO:0000313" key="16">
    <source>
        <dbReference type="Proteomes" id="UP000051276"/>
    </source>
</evidence>
<keyword evidence="15" id="KW-0966">Cell projection</keyword>
<dbReference type="GO" id="GO:0071555">
    <property type="term" value="P:cell wall organization"/>
    <property type="evidence" value="ECO:0007669"/>
    <property type="project" value="UniProtKB-KW"/>
</dbReference>
<dbReference type="GO" id="GO:0016798">
    <property type="term" value="F:hydrolase activity, acting on glycosyl bonds"/>
    <property type="evidence" value="ECO:0007669"/>
    <property type="project" value="UniProtKB-KW"/>
</dbReference>
<keyword evidence="9" id="KW-0326">Glycosidase</keyword>
<dbReference type="OrthoDB" id="289937at2"/>
<evidence type="ECO:0000313" key="15">
    <source>
        <dbReference type="EMBL" id="KRT58314.1"/>
    </source>
</evidence>
<evidence type="ECO:0000256" key="1">
    <source>
        <dbReference type="ARBA" id="ARBA00002954"/>
    </source>
</evidence>
<evidence type="ECO:0000256" key="9">
    <source>
        <dbReference type="ARBA" id="ARBA00023295"/>
    </source>
</evidence>